<dbReference type="SUPFAM" id="SSF88688">
    <property type="entry name" value="Families 57/38 glycoside transferase middle domain"/>
    <property type="match status" value="1"/>
</dbReference>
<dbReference type="Gene3D" id="1.20.1270.50">
    <property type="entry name" value="Glycoside hydrolase family 38, central domain"/>
    <property type="match status" value="1"/>
</dbReference>
<dbReference type="InterPro" id="IPR000602">
    <property type="entry name" value="Glyco_hydro_38_N"/>
</dbReference>
<reference evidence="11" key="1">
    <citation type="submission" date="2020-05" db="EMBL/GenBank/DDBJ databases">
        <title>Evolutionary and genomic comparisons of hybrid uninucleate and nonhybrid Rhizoctonia fungi.</title>
        <authorList>
            <person name="Li C."/>
            <person name="Chen X."/>
        </authorList>
    </citation>
    <scope>NUCLEOTIDE SEQUENCE</scope>
    <source>
        <strain evidence="11">AG-1 IA</strain>
    </source>
</reference>
<dbReference type="SMART" id="SM00872">
    <property type="entry name" value="Alpha-mann_mid"/>
    <property type="match status" value="1"/>
</dbReference>
<feature type="domain" description="Glycoside hydrolase family 38 central" evidence="10">
    <location>
        <begin position="618"/>
        <end position="696"/>
    </location>
</feature>
<gene>
    <name evidence="11" type="ORF">RhiXN_12153</name>
</gene>
<dbReference type="FunFam" id="1.20.1270.50:FF:000004">
    <property type="entry name" value="alpha-mannosidase 2C1 isoform X1"/>
    <property type="match status" value="1"/>
</dbReference>
<protein>
    <recommendedName>
        <fullName evidence="8">Alpha-mannosidase</fullName>
        <ecNumber evidence="3">3.2.1.24</ecNumber>
    </recommendedName>
</protein>
<keyword evidence="5 11" id="KW-0378">Hydrolase</keyword>
<dbReference type="InterPro" id="IPR015341">
    <property type="entry name" value="Glyco_hydro_38_cen"/>
</dbReference>
<dbReference type="GO" id="GO:0006013">
    <property type="term" value="P:mannose metabolic process"/>
    <property type="evidence" value="ECO:0007669"/>
    <property type="project" value="InterPro"/>
</dbReference>
<evidence type="ECO:0000256" key="9">
    <source>
        <dbReference type="SAM" id="MobiDB-lite"/>
    </source>
</evidence>
<dbReference type="InterPro" id="IPR041147">
    <property type="entry name" value="GH38_C"/>
</dbReference>
<dbReference type="FunFam" id="2.70.98.30:FF:000001">
    <property type="entry name" value="alpha-mannosidase 2C1 isoform X2"/>
    <property type="match status" value="1"/>
</dbReference>
<dbReference type="GO" id="GO:0000329">
    <property type="term" value="C:fungal-type vacuole membrane"/>
    <property type="evidence" value="ECO:0007669"/>
    <property type="project" value="TreeGrafter"/>
</dbReference>
<dbReference type="SUPFAM" id="SSF74650">
    <property type="entry name" value="Galactose mutarotase-like"/>
    <property type="match status" value="1"/>
</dbReference>
<name>A0A8H8PAN0_9AGAM</name>
<evidence type="ECO:0000256" key="5">
    <source>
        <dbReference type="ARBA" id="ARBA00022801"/>
    </source>
</evidence>
<dbReference type="Gene3D" id="2.70.98.30">
    <property type="entry name" value="Golgi alpha-mannosidase II, domain 4"/>
    <property type="match status" value="1"/>
</dbReference>
<dbReference type="GO" id="GO:0004559">
    <property type="term" value="F:alpha-mannosidase activity"/>
    <property type="evidence" value="ECO:0007669"/>
    <property type="project" value="UniProtKB-EC"/>
</dbReference>
<dbReference type="GO" id="GO:0046872">
    <property type="term" value="F:metal ion binding"/>
    <property type="evidence" value="ECO:0007669"/>
    <property type="project" value="UniProtKB-KW"/>
</dbReference>
<evidence type="ECO:0000256" key="4">
    <source>
        <dbReference type="ARBA" id="ARBA00022723"/>
    </source>
</evidence>
<evidence type="ECO:0000313" key="11">
    <source>
        <dbReference type="EMBL" id="QRW26492.1"/>
    </source>
</evidence>
<evidence type="ECO:0000256" key="2">
    <source>
        <dbReference type="ARBA" id="ARBA00009792"/>
    </source>
</evidence>
<organism evidence="11 12">
    <name type="scientific">Rhizoctonia solani</name>
    <dbReference type="NCBI Taxonomy" id="456999"/>
    <lineage>
        <taxon>Eukaryota</taxon>
        <taxon>Fungi</taxon>
        <taxon>Dikarya</taxon>
        <taxon>Basidiomycota</taxon>
        <taxon>Agaricomycotina</taxon>
        <taxon>Agaricomycetes</taxon>
        <taxon>Cantharellales</taxon>
        <taxon>Ceratobasidiaceae</taxon>
        <taxon>Rhizoctonia</taxon>
    </lineage>
</organism>
<dbReference type="EC" id="3.2.1.24" evidence="3"/>
<evidence type="ECO:0000256" key="1">
    <source>
        <dbReference type="ARBA" id="ARBA00000365"/>
    </source>
</evidence>
<dbReference type="Pfam" id="PF09261">
    <property type="entry name" value="Alpha-mann_mid"/>
    <property type="match status" value="1"/>
</dbReference>
<evidence type="ECO:0000256" key="8">
    <source>
        <dbReference type="ARBA" id="ARBA00071615"/>
    </source>
</evidence>
<dbReference type="GO" id="GO:0009313">
    <property type="term" value="P:oligosaccharide catabolic process"/>
    <property type="evidence" value="ECO:0007669"/>
    <property type="project" value="TreeGrafter"/>
</dbReference>
<dbReference type="FunFam" id="3.20.110.10:FF:000002">
    <property type="entry name" value="alpha-mannosidase 2C1 isoform X1"/>
    <property type="match status" value="1"/>
</dbReference>
<keyword evidence="6" id="KW-0326">Glycosidase</keyword>
<dbReference type="Pfam" id="PF22907">
    <property type="entry name" value="Ams1-like_1st"/>
    <property type="match status" value="1"/>
</dbReference>
<dbReference type="KEGG" id="rsx:RhiXN_12153"/>
<evidence type="ECO:0000313" key="12">
    <source>
        <dbReference type="Proteomes" id="UP000650533"/>
    </source>
</evidence>
<feature type="region of interest" description="Disordered" evidence="9">
    <location>
        <begin position="19"/>
        <end position="38"/>
    </location>
</feature>
<dbReference type="InterPro" id="IPR028995">
    <property type="entry name" value="Glyco_hydro_57/38_cen_sf"/>
</dbReference>
<sequence length="1198" mass="134564">MIGLLVLTPCLALMRHVDKDHRTDHPRGSHDRTPQPGIVIQPQRIDGMGGTHHHHHGHMGYGHQPKDAHSYPELNFGVGSKWIKNLTKDRVKKFTDGSFASLNLPALMFTHRIDDVDHVKLEVWSAPGRTKPTFEEAMKQDFKPAKKGQEFGPSWVRMTNHWWKITVKIPAEWEKYERVQFEFDPGCEAMIFTTSGVPLQGITGGFEGDRRVEFILDKTKREYSFVIESSCNGMFGISGIAPPDQNRYFTLASADLVVPNQDAWHLFWDFTTLREIIDTLPGNSPLQNMALRTANEIMNEFQVDDPDTIAKCRKIAENVFGVNWAKEGADVYQKRREGHGADREQVWGIGHCHIDTAWLWPYSVTQQKVARSWSTQVDLMNRYPEHHFTCSSAQQYKWLEQLYPSLFEEVKSKIKQGLFEPIGGAWVEHDGNMPSGEAFIRQMTFGQRFFQSRFGIRCRTGWLPDSFGLSGSIPQLMRSAGMQRFFTQKLSWNNVNVFPHSTFNWVGIDGTQILCHMTPVDTYTAQATTGDVRKAVTNHKNLESSDMGLLVFGNGDGGGGPLAKMLENLRRVRAAGNNSRELPLVNMGHTTEEFFDRLEKESGYGSALPNWHGELYLEFHRGTYTSHGSIKRGNRKSEILLRDVELVATLASLTAGYLYPKQRIDDSWEKLLLNQFHDVLPGSAIGMVYEDAEKLYSEITKECKSILEEAFDTLLVGSTPIDLNTPFEISTPGKVLAVNTTPFPRREVVQVPLRSSGGKSLRTAAVQITSDSQTGYVLMDARDGVGIAQPIGLFADVKPVSGKFRNDFILKNSTVCMTISKGRIVSLVDVQLDRELIAPGKTGGLIIFSDQPNYWDAWDVEIHHLEKFTQLEFNDVRILENGPVRASVEAQVKYGQSLITTTISLDAITSSLSPQSRSFIRFDAKVDWHQRHEILKFEIPLDIRGLEATYECQFGHVSRPTHRNTTWDTAKFEVCGHKYADFSEYGYGVALLSESKYGFAVTGNVLRVSLLRAATSPDAEQDQGEHSFSWAVLPHLGHFLESDVPQVAYTFNSPLHLRYVPDQGSDGYGAVSNLVHKPLFNVTGAPNVILETVKRGDDDDFSTNSKGERTIVLRLYEAFGGHARASLNVSKKLKVSKAAITNVLEDHIEDLKVDNSDDQVVSFPLKFRGFEVVTVKLTVSLNKAQHKSSSSGEGWVQV</sequence>
<evidence type="ECO:0000256" key="3">
    <source>
        <dbReference type="ARBA" id="ARBA00012752"/>
    </source>
</evidence>
<dbReference type="EMBL" id="CP059672">
    <property type="protein sequence ID" value="QRW26492.1"/>
    <property type="molecule type" value="Genomic_DNA"/>
</dbReference>
<dbReference type="InterPro" id="IPR027291">
    <property type="entry name" value="Glyco_hydro_38_N_sf"/>
</dbReference>
<keyword evidence="4" id="KW-0479">Metal-binding</keyword>
<accession>A0A8H8PAN0</accession>
<proteinExistence type="inferred from homology"/>
<comment type="function">
    <text evidence="7">Degrades free oligosaccharides in the vacuole.</text>
</comment>
<feature type="compositionally biased region" description="Basic and acidic residues" evidence="9">
    <location>
        <begin position="19"/>
        <end position="33"/>
    </location>
</feature>
<dbReference type="Pfam" id="PF01074">
    <property type="entry name" value="Glyco_hydro_38N"/>
    <property type="match status" value="1"/>
</dbReference>
<dbReference type="Proteomes" id="UP000650533">
    <property type="component" value="Chromosome 15"/>
</dbReference>
<evidence type="ECO:0000256" key="6">
    <source>
        <dbReference type="ARBA" id="ARBA00023295"/>
    </source>
</evidence>
<dbReference type="InterPro" id="IPR011682">
    <property type="entry name" value="Glyco_hydro_38_C"/>
</dbReference>
<dbReference type="Gene3D" id="3.20.110.10">
    <property type="entry name" value="Glycoside hydrolase 38, N terminal domain"/>
    <property type="match status" value="1"/>
</dbReference>
<dbReference type="PANTHER" id="PTHR46017">
    <property type="entry name" value="ALPHA-MANNOSIDASE 2C1"/>
    <property type="match status" value="1"/>
</dbReference>
<dbReference type="Pfam" id="PF07748">
    <property type="entry name" value="Glyco_hydro_38C"/>
    <property type="match status" value="1"/>
</dbReference>
<comment type="catalytic activity">
    <reaction evidence="1">
        <text>Hydrolysis of terminal, non-reducing alpha-D-mannose residues in alpha-D-mannosides.</text>
        <dbReference type="EC" id="3.2.1.24"/>
    </reaction>
</comment>
<dbReference type="CDD" id="cd10812">
    <property type="entry name" value="GH38N_AMII_ScAms1_like"/>
    <property type="match status" value="1"/>
</dbReference>
<dbReference type="RefSeq" id="XP_043186729.1">
    <property type="nucleotide sequence ID" value="XM_043331968.1"/>
</dbReference>
<dbReference type="InterPro" id="IPR037094">
    <property type="entry name" value="Glyco_hydro_38_cen_sf"/>
</dbReference>
<dbReference type="GO" id="GO:0030246">
    <property type="term" value="F:carbohydrate binding"/>
    <property type="evidence" value="ECO:0007669"/>
    <property type="project" value="InterPro"/>
</dbReference>
<dbReference type="InterPro" id="IPR011013">
    <property type="entry name" value="Gal_mutarotase_sf_dom"/>
</dbReference>
<dbReference type="AlphaFoldDB" id="A0A8H8PAN0"/>
<dbReference type="InterPro" id="IPR011330">
    <property type="entry name" value="Glyco_hydro/deAcase_b/a-brl"/>
</dbReference>
<dbReference type="InterPro" id="IPR054723">
    <property type="entry name" value="Ams1-like_N"/>
</dbReference>
<evidence type="ECO:0000256" key="7">
    <source>
        <dbReference type="ARBA" id="ARBA00054985"/>
    </source>
</evidence>
<dbReference type="GeneID" id="67034431"/>
<comment type="similarity">
    <text evidence="2">Belongs to the glycosyl hydrolase 38 family.</text>
</comment>
<dbReference type="SUPFAM" id="SSF88713">
    <property type="entry name" value="Glycoside hydrolase/deacetylase"/>
    <property type="match status" value="1"/>
</dbReference>
<dbReference type="PANTHER" id="PTHR46017:SF1">
    <property type="entry name" value="ALPHA-MANNOSIDASE 2C1"/>
    <property type="match status" value="1"/>
</dbReference>
<evidence type="ECO:0000259" key="10">
    <source>
        <dbReference type="SMART" id="SM00872"/>
    </source>
</evidence>
<dbReference type="Pfam" id="PF17677">
    <property type="entry name" value="Glyco_hydro38C2"/>
    <property type="match status" value="1"/>
</dbReference>